<evidence type="ECO:0000256" key="11">
    <source>
        <dbReference type="ARBA" id="ARBA00023049"/>
    </source>
</evidence>
<dbReference type="FunFam" id="2.30.250.10:FF:000001">
    <property type="entry name" value="Aspartyl aminopeptidase 1"/>
    <property type="match status" value="1"/>
</dbReference>
<dbReference type="GO" id="GO:0006508">
    <property type="term" value="P:proteolysis"/>
    <property type="evidence" value="ECO:0007669"/>
    <property type="project" value="UniProtKB-KW"/>
</dbReference>
<keyword evidence="7" id="KW-0645">Protease</keyword>
<dbReference type="InterPro" id="IPR001948">
    <property type="entry name" value="Peptidase_M18"/>
</dbReference>
<dbReference type="Gene3D" id="2.30.250.10">
    <property type="entry name" value="Aminopeptidase i, Domain 2"/>
    <property type="match status" value="1"/>
</dbReference>
<dbReference type="SUPFAM" id="SSF54506">
    <property type="entry name" value="Diaminopimelate epimerase-like"/>
    <property type="match status" value="1"/>
</dbReference>
<dbReference type="Pfam" id="PF05544">
    <property type="entry name" value="Pro_racemase"/>
    <property type="match status" value="1"/>
</dbReference>
<dbReference type="GO" id="GO:0008270">
    <property type="term" value="F:zinc ion binding"/>
    <property type="evidence" value="ECO:0007669"/>
    <property type="project" value="InterPro"/>
</dbReference>
<dbReference type="PANTHER" id="PTHR28570:SF3">
    <property type="entry name" value="ASPARTYL AMINOPEPTIDASE"/>
    <property type="match status" value="1"/>
</dbReference>
<organism evidence="12 13">
    <name type="scientific">Perkinsus olseni</name>
    <name type="common">Perkinsus atlanticus</name>
    <dbReference type="NCBI Taxonomy" id="32597"/>
    <lineage>
        <taxon>Eukaryota</taxon>
        <taxon>Sar</taxon>
        <taxon>Alveolata</taxon>
        <taxon>Perkinsozoa</taxon>
        <taxon>Perkinsea</taxon>
        <taxon>Perkinsida</taxon>
        <taxon>Perkinsidae</taxon>
        <taxon>Perkinsus</taxon>
    </lineage>
</organism>
<dbReference type="GO" id="GO:0004177">
    <property type="term" value="F:aminopeptidase activity"/>
    <property type="evidence" value="ECO:0007669"/>
    <property type="project" value="UniProtKB-KW"/>
</dbReference>
<evidence type="ECO:0000256" key="4">
    <source>
        <dbReference type="ARBA" id="ARBA00008290"/>
    </source>
</evidence>
<dbReference type="AlphaFoldDB" id="A0A7J6SM66"/>
<protein>
    <recommendedName>
        <fullName evidence="5">aspartyl aminopeptidase</fullName>
        <ecNumber evidence="5">3.4.11.21</ecNumber>
    </recommendedName>
</protein>
<dbReference type="EC" id="3.4.11.21" evidence="5"/>
<accession>A0A7J6SM66</accession>
<evidence type="ECO:0000256" key="10">
    <source>
        <dbReference type="ARBA" id="ARBA00022833"/>
    </source>
</evidence>
<evidence type="ECO:0000256" key="1">
    <source>
        <dbReference type="ARBA" id="ARBA00001335"/>
    </source>
</evidence>
<evidence type="ECO:0000313" key="12">
    <source>
        <dbReference type="EMBL" id="KAF4733847.1"/>
    </source>
</evidence>
<evidence type="ECO:0000313" key="13">
    <source>
        <dbReference type="Proteomes" id="UP000574390"/>
    </source>
</evidence>
<keyword evidence="8" id="KW-0479">Metal-binding</keyword>
<evidence type="ECO:0000256" key="3">
    <source>
        <dbReference type="ARBA" id="ARBA00007529"/>
    </source>
</evidence>
<keyword evidence="10" id="KW-0862">Zinc</keyword>
<dbReference type="PANTHER" id="PTHR28570">
    <property type="entry name" value="ASPARTYL AMINOPEPTIDASE"/>
    <property type="match status" value="1"/>
</dbReference>
<dbReference type="InterPro" id="IPR023358">
    <property type="entry name" value="Peptidase_M18_dom2"/>
</dbReference>
<comment type="similarity">
    <text evidence="4">Belongs to the peptidase M18 family.</text>
</comment>
<dbReference type="PRINTS" id="PR00932">
    <property type="entry name" value="AMINO1PTASE"/>
</dbReference>
<dbReference type="Gene3D" id="3.10.310.10">
    <property type="entry name" value="Diaminopimelate Epimerase, Chain A, domain 1"/>
    <property type="match status" value="2"/>
</dbReference>
<gene>
    <name evidence="12" type="ORF">FOZ62_000367</name>
</gene>
<dbReference type="GO" id="GO:0008237">
    <property type="term" value="F:metallopeptidase activity"/>
    <property type="evidence" value="ECO:0007669"/>
    <property type="project" value="UniProtKB-KW"/>
</dbReference>
<dbReference type="Gene3D" id="3.40.630.10">
    <property type="entry name" value="Zn peptidases"/>
    <property type="match status" value="1"/>
</dbReference>
<dbReference type="NCBIfam" id="NF002759">
    <property type="entry name" value="PRK02813.1"/>
    <property type="match status" value="1"/>
</dbReference>
<evidence type="ECO:0000256" key="9">
    <source>
        <dbReference type="ARBA" id="ARBA00022801"/>
    </source>
</evidence>
<dbReference type="CDD" id="cd05658">
    <property type="entry name" value="M18_DAP"/>
    <property type="match status" value="1"/>
</dbReference>
<name>A0A7J6SM66_PEROL</name>
<comment type="similarity">
    <text evidence="3">Belongs to the proline racemase family.</text>
</comment>
<comment type="cofactor">
    <cofactor evidence="2">
        <name>Zn(2+)</name>
        <dbReference type="ChEBI" id="CHEBI:29105"/>
    </cofactor>
</comment>
<dbReference type="GO" id="GO:0005737">
    <property type="term" value="C:cytoplasm"/>
    <property type="evidence" value="ECO:0007669"/>
    <property type="project" value="UniProtKB-ARBA"/>
</dbReference>
<dbReference type="SFLD" id="SFLDS00028">
    <property type="entry name" value="Proline_Racemase"/>
    <property type="match status" value="1"/>
</dbReference>
<dbReference type="InterPro" id="IPR008794">
    <property type="entry name" value="Pro_racemase_fam"/>
</dbReference>
<dbReference type="SUPFAM" id="SSF101821">
    <property type="entry name" value="Aminopeptidase/glucanase lid domain"/>
    <property type="match status" value="1"/>
</dbReference>
<evidence type="ECO:0000256" key="2">
    <source>
        <dbReference type="ARBA" id="ARBA00001947"/>
    </source>
</evidence>
<dbReference type="EMBL" id="JABANM010013746">
    <property type="protein sequence ID" value="KAF4733847.1"/>
    <property type="molecule type" value="Genomic_DNA"/>
</dbReference>
<comment type="catalytic activity">
    <reaction evidence="1">
        <text>Release of an N-terminal aspartate or glutamate from a peptide, with a preference for aspartate.</text>
        <dbReference type="EC" id="3.4.11.21"/>
    </reaction>
</comment>
<keyword evidence="11" id="KW-0482">Metalloprotease</keyword>
<keyword evidence="6" id="KW-0031">Aminopeptidase</keyword>
<evidence type="ECO:0000256" key="6">
    <source>
        <dbReference type="ARBA" id="ARBA00022438"/>
    </source>
</evidence>
<sequence>MFAFPTAAASAFKEFVDETGSPYHSVLECEKLLKKAGFERLRERETWHLKKGGKYFTIRDGSEIFSFIVGENFDPNTSSMVIIGTHTDSPCLRLRPNSAKESEGMLELGVTPYGGGLWHTWFDRGLGMAGKVVFASEGKIREKLVRVPRPVAIMPNLCRHLQSNEERAAFKFNPEQHLIPVFCSKKYATSEERARGNHRVFLQLLADEAGCRVEDILDFDICMMDATKASFVGLYEEFLASARLDNLVSTFSAFSAITTEADELAKSSQLSVAVAFNHEEVGSRSATGANSKSVQTWIERVLAGFSAEQNYSELVARSILVSADGEHAVHPNYPERHQAEHKTALGKGVAIKINPNQLYATNAATTAITRVVAEKSNVPLQEFTVKNGTSSGSTIGPMLSANLGIRTVDLGITQWAMHSISIMGKPVVYFYSEYYMLSTYQSLNCLDSITMPLPFRRIECVDAHCGGEPARIVLSGVRDPLGPGKSVYEKMEYFRSTRDDLRQLLLREPRGYPCQNADLIVSPQDPKKASFGYVIMEQGEYPPMSGHNTICTATVLLETGLVPMEVPTTKFTLEAPAGLIDIEARCSERKAESITLTNVPAFVVYDNEEVEVPSIGPVLVSVVYSGMWYAVVDDVDTKHGIPIEPENGKKLCTFGECVKQAARQKLPVVHPENPEINSISIIVLRSSTRDKATVVMPNGDFSWDDPDTWTGMLDRSPCGTGTSAVMALEQTRGRLRIGEKFVHSGILGTTFEGLILGSTTVLSRQPDPYLDRVDLRYSKISIDGLLGRGPYCCNSSAPPLVLFASRTERIR</sequence>
<dbReference type="Proteomes" id="UP000574390">
    <property type="component" value="Unassembled WGS sequence"/>
</dbReference>
<evidence type="ECO:0000256" key="8">
    <source>
        <dbReference type="ARBA" id="ARBA00022723"/>
    </source>
</evidence>
<dbReference type="SUPFAM" id="SSF53187">
    <property type="entry name" value="Zn-dependent exopeptidases"/>
    <property type="match status" value="1"/>
</dbReference>
<proteinExistence type="inferred from homology"/>
<comment type="caution">
    <text evidence="12">The sequence shown here is derived from an EMBL/GenBank/DDBJ whole genome shotgun (WGS) entry which is preliminary data.</text>
</comment>
<evidence type="ECO:0000256" key="7">
    <source>
        <dbReference type="ARBA" id="ARBA00022670"/>
    </source>
</evidence>
<evidence type="ECO:0000256" key="5">
    <source>
        <dbReference type="ARBA" id="ARBA00011965"/>
    </source>
</evidence>
<reference evidence="12 13" key="1">
    <citation type="submission" date="2020-04" db="EMBL/GenBank/DDBJ databases">
        <title>Perkinsus olseni comparative genomics.</title>
        <authorList>
            <person name="Bogema D.R."/>
        </authorList>
    </citation>
    <scope>NUCLEOTIDE SEQUENCE [LARGE SCALE GENOMIC DNA]</scope>
    <source>
        <strain evidence="12">ATCC PRA-205</strain>
    </source>
</reference>
<dbReference type="Pfam" id="PF02127">
    <property type="entry name" value="Peptidase_M18"/>
    <property type="match status" value="1"/>
</dbReference>
<keyword evidence="9" id="KW-0378">Hydrolase</keyword>